<organism evidence="7 8">
    <name type="scientific">Actibacterium mucosum KCTC 23349</name>
    <dbReference type="NCBI Taxonomy" id="1454373"/>
    <lineage>
        <taxon>Bacteria</taxon>
        <taxon>Pseudomonadati</taxon>
        <taxon>Pseudomonadota</taxon>
        <taxon>Alphaproteobacteria</taxon>
        <taxon>Rhodobacterales</taxon>
        <taxon>Roseobacteraceae</taxon>
        <taxon>Actibacterium</taxon>
    </lineage>
</organism>
<name>A0A037ZIT2_9RHOB</name>
<protein>
    <recommendedName>
        <fullName evidence="6">SURF1-like protein</fullName>
    </recommendedName>
</protein>
<dbReference type="GO" id="GO:0005886">
    <property type="term" value="C:plasma membrane"/>
    <property type="evidence" value="ECO:0007669"/>
    <property type="project" value="UniProtKB-SubCell"/>
</dbReference>
<feature type="transmembrane region" description="Helical" evidence="6">
    <location>
        <begin position="195"/>
        <end position="214"/>
    </location>
</feature>
<keyword evidence="5 6" id="KW-0472">Membrane</keyword>
<dbReference type="CDD" id="cd06662">
    <property type="entry name" value="SURF1"/>
    <property type="match status" value="1"/>
</dbReference>
<evidence type="ECO:0000256" key="1">
    <source>
        <dbReference type="ARBA" id="ARBA00004370"/>
    </source>
</evidence>
<dbReference type="EMBL" id="JFKE01000003">
    <property type="protein sequence ID" value="KAJ56013.1"/>
    <property type="molecule type" value="Genomic_DNA"/>
</dbReference>
<dbReference type="Pfam" id="PF02104">
    <property type="entry name" value="SURF1"/>
    <property type="match status" value="1"/>
</dbReference>
<gene>
    <name evidence="7" type="ORF">ACMU_09630</name>
</gene>
<dbReference type="Proteomes" id="UP000026249">
    <property type="component" value="Unassembled WGS sequence"/>
</dbReference>
<keyword evidence="4 6" id="KW-1133">Transmembrane helix</keyword>
<dbReference type="RefSeq" id="WP_035258151.1">
    <property type="nucleotide sequence ID" value="NZ_JFKE01000003.1"/>
</dbReference>
<keyword evidence="6" id="KW-1003">Cell membrane</keyword>
<evidence type="ECO:0000313" key="7">
    <source>
        <dbReference type="EMBL" id="KAJ56013.1"/>
    </source>
</evidence>
<evidence type="ECO:0000256" key="2">
    <source>
        <dbReference type="ARBA" id="ARBA00007165"/>
    </source>
</evidence>
<proteinExistence type="inferred from homology"/>
<keyword evidence="8" id="KW-1185">Reference proteome</keyword>
<keyword evidence="3 6" id="KW-0812">Transmembrane</keyword>
<dbReference type="PANTHER" id="PTHR23427">
    <property type="entry name" value="SURFEIT LOCUS PROTEIN"/>
    <property type="match status" value="1"/>
</dbReference>
<evidence type="ECO:0000313" key="8">
    <source>
        <dbReference type="Proteomes" id="UP000026249"/>
    </source>
</evidence>
<comment type="similarity">
    <text evidence="2 6">Belongs to the SURF1 family.</text>
</comment>
<reference evidence="7 8" key="1">
    <citation type="submission" date="2014-03" db="EMBL/GenBank/DDBJ databases">
        <title>Draft Genome Sequence of Actibacterium mucosum KCTC 23349, a Marine Alphaproteobacterium with Complex Ionic Requirements Isolated from Mediterranean Seawater at Malvarrosa Beach, Valencia, Spain.</title>
        <authorList>
            <person name="Arahal D.R."/>
            <person name="Shao Z."/>
            <person name="Lai Q."/>
            <person name="Pujalte M.J."/>
        </authorList>
    </citation>
    <scope>NUCLEOTIDE SEQUENCE [LARGE SCALE GENOMIC DNA]</scope>
    <source>
        <strain evidence="7 8">KCTC 23349</strain>
    </source>
</reference>
<comment type="caution">
    <text evidence="7">The sequence shown here is derived from an EMBL/GenBank/DDBJ whole genome shotgun (WGS) entry which is preliminary data.</text>
</comment>
<dbReference type="InterPro" id="IPR045214">
    <property type="entry name" value="Surf1/Surf4"/>
</dbReference>
<dbReference type="OrthoDB" id="6079986at2"/>
<evidence type="ECO:0000256" key="5">
    <source>
        <dbReference type="ARBA" id="ARBA00023136"/>
    </source>
</evidence>
<comment type="caution">
    <text evidence="6">Lacks conserved residue(s) required for the propagation of feature annotation.</text>
</comment>
<evidence type="ECO:0000256" key="4">
    <source>
        <dbReference type="ARBA" id="ARBA00022989"/>
    </source>
</evidence>
<comment type="subcellular location">
    <subcellularLocation>
        <location evidence="6">Cell membrane</location>
        <topology evidence="6">Multi-pass membrane protein</topology>
    </subcellularLocation>
    <subcellularLocation>
        <location evidence="1">Membrane</location>
    </subcellularLocation>
</comment>
<evidence type="ECO:0000256" key="6">
    <source>
        <dbReference type="RuleBase" id="RU363076"/>
    </source>
</evidence>
<dbReference type="STRING" id="1454373.ACMU_09630"/>
<accession>A0A037ZIT2</accession>
<dbReference type="PROSITE" id="PS50895">
    <property type="entry name" value="SURF1"/>
    <property type="match status" value="1"/>
</dbReference>
<dbReference type="PANTHER" id="PTHR23427:SF2">
    <property type="entry name" value="SURFEIT LOCUS PROTEIN 1"/>
    <property type="match status" value="1"/>
</dbReference>
<sequence>MLRRAILPLIFGLAGAAALISLGLWQMQRLEWKEGVLAEIEAKISADPVPLGDAPNKYQPVRLQGDLAASELHVLVSRKLVGAGYRVIVAMDDSLSGQRVLLDRGFVALDARDDSRPAQTGLTVTGNVHIPDERSNATPDNDPAQNIWFARDIDQMAAALNTAPILVVARSDTGQGVDPWPVGTEGIPNDHLNYAITWFSLAFVWLGMTALFVWRIRRQTD</sequence>
<dbReference type="AlphaFoldDB" id="A0A037ZIT2"/>
<evidence type="ECO:0000256" key="3">
    <source>
        <dbReference type="ARBA" id="ARBA00022692"/>
    </source>
</evidence>
<dbReference type="InterPro" id="IPR002994">
    <property type="entry name" value="Surf1/Shy1"/>
</dbReference>